<name>A0ABP5PQ44_9ACTN</name>
<reference evidence="2" key="1">
    <citation type="journal article" date="2019" name="Int. J. Syst. Evol. Microbiol.">
        <title>The Global Catalogue of Microorganisms (GCM) 10K type strain sequencing project: providing services to taxonomists for standard genome sequencing and annotation.</title>
        <authorList>
            <consortium name="The Broad Institute Genomics Platform"/>
            <consortium name="The Broad Institute Genome Sequencing Center for Infectious Disease"/>
            <person name="Wu L."/>
            <person name="Ma J."/>
        </authorList>
    </citation>
    <scope>NUCLEOTIDE SEQUENCE [LARGE SCALE GENOMIC DNA]</scope>
    <source>
        <strain evidence="2">JCM 16114</strain>
    </source>
</reference>
<sequence>MASIYRWKEVRPLIEAAAIDDWSRPLSGAGELLTGQLLHGSALPDGLLECAIGQREPDFLDAVLRNEHVHADPALLDRIAGLALAGDIRPLVGPLLVRPVMVSRAEVRERLAETGHPRVADEAHVPGGTGWSYRLRRKVLAAAGPGEAVRQAWKLLGHKGWVSAADQLYALLVLHEHGERLADVATDRLLPGVAEVLHPFDGGDRLRAAAERAMGTEGLIAELHAPIQPGQPSHHISLATREPLDWPALTAAARDTMFPKDAAASVAAHPGCPDDLRDLLYTRHPAAVAEHAAHLDMDLLAAPCPKRSRAKAVRTLIQRGLGRGIGGAALAVDGAPAVAVLEAMRARPGEPGAARAEWEAFAKVLAGLVEERLGDDVRAWRSARALLGGFAGTVPELLAEAAALPAPPAEAAALPALPAEAGTVPEPLAEAATVPELLAGAPAVTRHAPETQWPDAADHPLTSSPSSLSGARAAFVTLLDVAPDTAHAALLPHLDARTTHDLYRFCAWRHSWPAHAATASSGRAPAADPALPARILAARPGLPVDAIERLLDVPDPEVLTTLFWHHATTGDQRARIMSTAAEPLLAQLDRLVNLPDHAQGWQLGDLYACPSPDLFLRALKEVFVIGRVPQLELFLHVWRTWGPAQVTAMLSRSPVTYSTYDGSRDEIRDLLALPDRAAALAELQARVAEGLSARGQIAMWRGRKDRAAMVKETHRWHWAELLAEHRREPFHSDLVGLLPRLPDCPDEFRREARTVLLSWEGKPYRQLMAGVPAAEVLAESDADHLDSMGREWLPQAIRRGRVTWAEALEHARPARAVLHQIGEDEQGRAALALLMDGTLRGSADAWLLAVSMVPDFTGTVAELLRTAGLAAG</sequence>
<organism evidence="1 2">
    <name type="scientific">Nonomuraea monospora</name>
    <dbReference type="NCBI Taxonomy" id="568818"/>
    <lineage>
        <taxon>Bacteria</taxon>
        <taxon>Bacillati</taxon>
        <taxon>Actinomycetota</taxon>
        <taxon>Actinomycetes</taxon>
        <taxon>Streptosporangiales</taxon>
        <taxon>Streptosporangiaceae</taxon>
        <taxon>Nonomuraea</taxon>
    </lineage>
</organism>
<dbReference type="EMBL" id="BAAAQX010000035">
    <property type="protein sequence ID" value="GAA2213761.1"/>
    <property type="molecule type" value="Genomic_DNA"/>
</dbReference>
<keyword evidence="2" id="KW-1185">Reference proteome</keyword>
<protein>
    <submittedName>
        <fullName evidence="1">Uncharacterized protein</fullName>
    </submittedName>
</protein>
<comment type="caution">
    <text evidence="1">The sequence shown here is derived from an EMBL/GenBank/DDBJ whole genome shotgun (WGS) entry which is preliminary data.</text>
</comment>
<gene>
    <name evidence="1" type="ORF">GCM10009850_092240</name>
</gene>
<evidence type="ECO:0000313" key="2">
    <source>
        <dbReference type="Proteomes" id="UP001499843"/>
    </source>
</evidence>
<dbReference type="RefSeq" id="WP_344489987.1">
    <property type="nucleotide sequence ID" value="NZ_BAAAQX010000035.1"/>
</dbReference>
<accession>A0ABP5PQ44</accession>
<dbReference type="Proteomes" id="UP001499843">
    <property type="component" value="Unassembled WGS sequence"/>
</dbReference>
<evidence type="ECO:0000313" key="1">
    <source>
        <dbReference type="EMBL" id="GAA2213761.1"/>
    </source>
</evidence>
<proteinExistence type="predicted"/>